<dbReference type="Pfam" id="PF00072">
    <property type="entry name" value="Response_reg"/>
    <property type="match status" value="1"/>
</dbReference>
<gene>
    <name evidence="5" type="primary">bepA_7</name>
    <name evidence="5" type="ORF">Tchar_02493</name>
</gene>
<evidence type="ECO:0000256" key="2">
    <source>
        <dbReference type="PROSITE-ProRule" id="PRU00339"/>
    </source>
</evidence>
<evidence type="ECO:0000313" key="5">
    <source>
        <dbReference type="EMBL" id="TSE30105.1"/>
    </source>
</evidence>
<feature type="domain" description="Response regulatory" evidence="4">
    <location>
        <begin position="21"/>
        <end position="140"/>
    </location>
</feature>
<dbReference type="GO" id="GO:0008233">
    <property type="term" value="F:peptidase activity"/>
    <property type="evidence" value="ECO:0007669"/>
    <property type="project" value="UniProtKB-KW"/>
</dbReference>
<dbReference type="PROSITE" id="PS50110">
    <property type="entry name" value="RESPONSE_REGULATORY"/>
    <property type="match status" value="1"/>
</dbReference>
<accession>A0A554X2S7</accession>
<evidence type="ECO:0000256" key="1">
    <source>
        <dbReference type="PROSITE-ProRule" id="PRU00169"/>
    </source>
</evidence>
<keyword evidence="2" id="KW-0802">TPR repeat</keyword>
<comment type="caution">
    <text evidence="1">Lacks conserved residue(s) required for the propagation of feature annotation.</text>
</comment>
<dbReference type="SMART" id="SM00028">
    <property type="entry name" value="TPR"/>
    <property type="match status" value="3"/>
</dbReference>
<dbReference type="Pfam" id="PF14559">
    <property type="entry name" value="TPR_19"/>
    <property type="match status" value="1"/>
</dbReference>
<evidence type="ECO:0000313" key="6">
    <source>
        <dbReference type="Proteomes" id="UP000318294"/>
    </source>
</evidence>
<dbReference type="InterPro" id="IPR011006">
    <property type="entry name" value="CheY-like_superfamily"/>
</dbReference>
<dbReference type="SMART" id="SM00448">
    <property type="entry name" value="REC"/>
    <property type="match status" value="1"/>
</dbReference>
<dbReference type="InterPro" id="IPR011990">
    <property type="entry name" value="TPR-like_helical_dom_sf"/>
</dbReference>
<dbReference type="GO" id="GO:0000160">
    <property type="term" value="P:phosphorelay signal transduction system"/>
    <property type="evidence" value="ECO:0007669"/>
    <property type="project" value="InterPro"/>
</dbReference>
<dbReference type="OrthoDB" id="7298659at2"/>
<dbReference type="EC" id="3.4.-.-" evidence="5"/>
<feature type="region of interest" description="Disordered" evidence="3">
    <location>
        <begin position="528"/>
        <end position="564"/>
    </location>
</feature>
<dbReference type="SUPFAM" id="SSF48452">
    <property type="entry name" value="TPR-like"/>
    <property type="match status" value="1"/>
</dbReference>
<dbReference type="InterPro" id="IPR001789">
    <property type="entry name" value="Sig_transdc_resp-reg_receiver"/>
</dbReference>
<dbReference type="PROSITE" id="PS50005">
    <property type="entry name" value="TPR"/>
    <property type="match status" value="1"/>
</dbReference>
<proteinExistence type="predicted"/>
<dbReference type="Gene3D" id="3.40.50.2300">
    <property type="match status" value="1"/>
</dbReference>
<organism evidence="5 6">
    <name type="scientific">Tepidimonas charontis</name>
    <dbReference type="NCBI Taxonomy" id="2267262"/>
    <lineage>
        <taxon>Bacteria</taxon>
        <taxon>Pseudomonadati</taxon>
        <taxon>Pseudomonadota</taxon>
        <taxon>Betaproteobacteria</taxon>
        <taxon>Burkholderiales</taxon>
        <taxon>Tepidimonas</taxon>
    </lineage>
</organism>
<reference evidence="5 6" key="1">
    <citation type="submission" date="2019-07" db="EMBL/GenBank/DDBJ databases">
        <title>Tepidimonas charontis SPSP-6 draft genome.</title>
        <authorList>
            <person name="Da Costa M.S."/>
            <person name="Froufe H.J.C."/>
            <person name="Egas C."/>
            <person name="Albuquerque L."/>
        </authorList>
    </citation>
    <scope>NUCLEOTIDE SEQUENCE [LARGE SCALE GENOMIC DNA]</scope>
    <source>
        <strain evidence="5 6">SPSP-6</strain>
    </source>
</reference>
<dbReference type="Gene3D" id="1.25.40.10">
    <property type="entry name" value="Tetratricopeptide repeat domain"/>
    <property type="match status" value="1"/>
</dbReference>
<dbReference type="AlphaFoldDB" id="A0A554X2S7"/>
<dbReference type="Proteomes" id="UP000318294">
    <property type="component" value="Unassembled WGS sequence"/>
</dbReference>
<protein>
    <submittedName>
        <fullName evidence="5">Beta-barrel assembly-enhancing protease</fullName>
        <ecNumber evidence="5">3.4.-.-</ecNumber>
    </submittedName>
</protein>
<name>A0A554X2S7_9BURK</name>
<dbReference type="GO" id="GO:0006508">
    <property type="term" value="P:proteolysis"/>
    <property type="evidence" value="ECO:0007669"/>
    <property type="project" value="UniProtKB-KW"/>
</dbReference>
<comment type="caution">
    <text evidence="5">The sequence shown here is derived from an EMBL/GenBank/DDBJ whole genome shotgun (WGS) entry which is preliminary data.</text>
</comment>
<keyword evidence="6" id="KW-1185">Reference proteome</keyword>
<evidence type="ECO:0000259" key="4">
    <source>
        <dbReference type="PROSITE" id="PS50110"/>
    </source>
</evidence>
<keyword evidence="5" id="KW-0645">Protease</keyword>
<dbReference type="InterPro" id="IPR019734">
    <property type="entry name" value="TPR_rpt"/>
</dbReference>
<sequence length="564" mass="61774">MSTTGALGVAAPLPADMSRSSALVVDANPTTRLTLVGQLRGFGYLSVSQVSRIADARREIERHPFDLVVCSDTFPRGGSGQALLDDLRRSGLLPYGTIFILITDEATYLKVAEAAESSVDSYLVRPYSAGSLYDRIEQARRRKAALWDIHRALEERRYDDAIELCLQRFAERGSQWLSAARWGAEILLRLGRFGQAQALFQSIWDTDPQPWALLGVARCQLDSGAPAAAMQTLRQLIEAAPDYPDAYDVLGRAQMELGQFDDALDSLGKALQATPMAIGRQQRLGMLAFFLGNRDKAIELLQRAAALGLDSKMFDAESLMLLAIAAFERHDDAELERHRAELHKRARANPEDERLQRFARHIDLLASPPPSDAAAAMFADIAADTACPGFDMEAACNLLAILAALARHTGLPAPDDLLVTPVGLRFATSKAMGELLASAAAHHSPYAQRLRECEVTMVQRIEAALRRASDGEPVLALAELVAVADDTHNARAVESAWLLLQRYRDTIPNAQRWQERIGSLRQAYGTMRNRPALGDPRLRPAGGVNLGPMDRLPMPACLQDGTRP</sequence>
<dbReference type="SUPFAM" id="SSF52172">
    <property type="entry name" value="CheY-like"/>
    <property type="match status" value="1"/>
</dbReference>
<dbReference type="EMBL" id="VJON01000058">
    <property type="protein sequence ID" value="TSE30105.1"/>
    <property type="molecule type" value="Genomic_DNA"/>
</dbReference>
<dbReference type="RefSeq" id="WP_144329335.1">
    <property type="nucleotide sequence ID" value="NZ_VJON01000058.1"/>
</dbReference>
<keyword evidence="5" id="KW-0378">Hydrolase</keyword>
<evidence type="ECO:0000256" key="3">
    <source>
        <dbReference type="SAM" id="MobiDB-lite"/>
    </source>
</evidence>
<feature type="repeat" description="TPR" evidence="2">
    <location>
        <begin position="244"/>
        <end position="277"/>
    </location>
</feature>